<evidence type="ECO:0000256" key="1">
    <source>
        <dbReference type="SAM" id="MobiDB-lite"/>
    </source>
</evidence>
<accession>A0A2I0JW49</accession>
<gene>
    <name evidence="2" type="ORF">CRG98_019020</name>
</gene>
<dbReference type="EMBL" id="PGOL01001146">
    <property type="protein sequence ID" value="PKI60544.1"/>
    <property type="molecule type" value="Genomic_DNA"/>
</dbReference>
<reference evidence="2 3" key="1">
    <citation type="submission" date="2017-11" db="EMBL/GenBank/DDBJ databases">
        <title>De-novo sequencing of pomegranate (Punica granatum L.) genome.</title>
        <authorList>
            <person name="Akparov Z."/>
            <person name="Amiraslanov A."/>
            <person name="Hajiyeva S."/>
            <person name="Abbasov M."/>
            <person name="Kaur K."/>
            <person name="Hamwieh A."/>
            <person name="Solovyev V."/>
            <person name="Salamov A."/>
            <person name="Braich B."/>
            <person name="Kosarev P."/>
            <person name="Mahmoud A."/>
            <person name="Hajiyev E."/>
            <person name="Babayeva S."/>
            <person name="Izzatullayeva V."/>
            <person name="Mammadov A."/>
            <person name="Mammadov A."/>
            <person name="Sharifova S."/>
            <person name="Ojaghi J."/>
            <person name="Eynullazada K."/>
            <person name="Bayramov B."/>
            <person name="Abdulazimova A."/>
            <person name="Shahmuradov I."/>
        </authorList>
    </citation>
    <scope>NUCLEOTIDE SEQUENCE [LARGE SCALE GENOMIC DNA]</scope>
    <source>
        <strain evidence="3">cv. AG2017</strain>
        <tissue evidence="2">Leaf</tissue>
    </source>
</reference>
<keyword evidence="3" id="KW-1185">Reference proteome</keyword>
<evidence type="ECO:0000313" key="2">
    <source>
        <dbReference type="EMBL" id="PKI60544.1"/>
    </source>
</evidence>
<protein>
    <submittedName>
        <fullName evidence="2">Uncharacterized protein</fullName>
    </submittedName>
</protein>
<feature type="compositionally biased region" description="Polar residues" evidence="1">
    <location>
        <begin position="153"/>
        <end position="166"/>
    </location>
</feature>
<dbReference type="AlphaFoldDB" id="A0A2I0JW49"/>
<feature type="region of interest" description="Disordered" evidence="1">
    <location>
        <begin position="148"/>
        <end position="183"/>
    </location>
</feature>
<sequence length="183" mass="20153">MSLVYLIDQNGVLTINMINICPLGKYETKKEEPTLFVIDYVPVEISYATTESASSLAPFVIQTPPRVRYQNNKVPWTYEANIEGLEKQMDVLGMTCSGHVYENPQAESKGMSPSIMSETAPAISKRNVTDEEVDAFIKVIKASEYKDVEQMGKSPTTFHSSPSSGALSPMGGNIEGPHYSPRP</sequence>
<evidence type="ECO:0000313" key="3">
    <source>
        <dbReference type="Proteomes" id="UP000233551"/>
    </source>
</evidence>
<name>A0A2I0JW49_PUNGR</name>
<proteinExistence type="predicted"/>
<organism evidence="2 3">
    <name type="scientific">Punica granatum</name>
    <name type="common">Pomegranate</name>
    <dbReference type="NCBI Taxonomy" id="22663"/>
    <lineage>
        <taxon>Eukaryota</taxon>
        <taxon>Viridiplantae</taxon>
        <taxon>Streptophyta</taxon>
        <taxon>Embryophyta</taxon>
        <taxon>Tracheophyta</taxon>
        <taxon>Spermatophyta</taxon>
        <taxon>Magnoliopsida</taxon>
        <taxon>eudicotyledons</taxon>
        <taxon>Gunneridae</taxon>
        <taxon>Pentapetalae</taxon>
        <taxon>rosids</taxon>
        <taxon>malvids</taxon>
        <taxon>Myrtales</taxon>
        <taxon>Lythraceae</taxon>
        <taxon>Punica</taxon>
    </lineage>
</organism>
<comment type="caution">
    <text evidence="2">The sequence shown here is derived from an EMBL/GenBank/DDBJ whole genome shotgun (WGS) entry which is preliminary data.</text>
</comment>
<dbReference type="Proteomes" id="UP000233551">
    <property type="component" value="Unassembled WGS sequence"/>
</dbReference>